<gene>
    <name evidence="2" type="ORF">PAHAL_2G332100</name>
</gene>
<name>A0A2T8KR95_9POAL</name>
<feature type="region of interest" description="Disordered" evidence="1">
    <location>
        <begin position="76"/>
        <end position="96"/>
    </location>
</feature>
<sequence length="152" mass="16359">MTGRPYISQRFVKQESLPFPSTSPPAPPPGNIPRCRRPFTSDLPSCASHHRPPCEPPLVPMALVGGRKARGFLGKWKSKKARRTRNNGSKKRPAAKEVVWKGMSRFSIMACPKSPETSSGDTSVTPAEENALLESTGLPPGTLASSCGISYA</sequence>
<feature type="compositionally biased region" description="Pro residues" evidence="1">
    <location>
        <begin position="21"/>
        <end position="31"/>
    </location>
</feature>
<evidence type="ECO:0000256" key="1">
    <source>
        <dbReference type="SAM" id="MobiDB-lite"/>
    </source>
</evidence>
<evidence type="ECO:0000313" key="2">
    <source>
        <dbReference type="EMBL" id="PVH64679.1"/>
    </source>
</evidence>
<feature type="compositionally biased region" description="Polar residues" evidence="1">
    <location>
        <begin position="143"/>
        <end position="152"/>
    </location>
</feature>
<dbReference type="Gramene" id="PVH64679">
    <property type="protein sequence ID" value="PVH64679"/>
    <property type="gene ID" value="PAHAL_2G332100"/>
</dbReference>
<organism evidence="2">
    <name type="scientific">Panicum hallii</name>
    <dbReference type="NCBI Taxonomy" id="206008"/>
    <lineage>
        <taxon>Eukaryota</taxon>
        <taxon>Viridiplantae</taxon>
        <taxon>Streptophyta</taxon>
        <taxon>Embryophyta</taxon>
        <taxon>Tracheophyta</taxon>
        <taxon>Spermatophyta</taxon>
        <taxon>Magnoliopsida</taxon>
        <taxon>Liliopsida</taxon>
        <taxon>Poales</taxon>
        <taxon>Poaceae</taxon>
        <taxon>PACMAD clade</taxon>
        <taxon>Panicoideae</taxon>
        <taxon>Panicodae</taxon>
        <taxon>Paniceae</taxon>
        <taxon>Panicinae</taxon>
        <taxon>Panicum</taxon>
        <taxon>Panicum sect. Panicum</taxon>
    </lineage>
</organism>
<dbReference type="Proteomes" id="UP000243499">
    <property type="component" value="Chromosome 2"/>
</dbReference>
<dbReference type="AlphaFoldDB" id="A0A2T8KR95"/>
<reference evidence="2" key="1">
    <citation type="submission" date="2018-04" db="EMBL/GenBank/DDBJ databases">
        <title>WGS assembly of Panicum hallii.</title>
        <authorList>
            <person name="Lovell J."/>
            <person name="Jenkins J."/>
            <person name="Lowry D."/>
            <person name="Mamidi S."/>
            <person name="Sreedasyam A."/>
            <person name="Weng X."/>
            <person name="Barry K."/>
            <person name="Bonette J."/>
            <person name="Campitelli B."/>
            <person name="Daum C."/>
            <person name="Gordon S."/>
            <person name="Gould B."/>
            <person name="Lipzen A."/>
            <person name="Macqueen A."/>
            <person name="Palacio-Mejia J."/>
            <person name="Plott C."/>
            <person name="Shakirov E."/>
            <person name="Shu S."/>
            <person name="Yoshinaga Y."/>
            <person name="Zane M."/>
            <person name="Rokhsar D."/>
            <person name="Grimwood J."/>
            <person name="Schmutz J."/>
            <person name="Juenger T."/>
        </authorList>
    </citation>
    <scope>NUCLEOTIDE SEQUENCE [LARGE SCALE GENOMIC DNA]</scope>
    <source>
        <strain evidence="2">FIL2</strain>
    </source>
</reference>
<protein>
    <submittedName>
        <fullName evidence="2">Uncharacterized protein</fullName>
    </submittedName>
</protein>
<feature type="region of interest" description="Disordered" evidence="1">
    <location>
        <begin position="132"/>
        <end position="152"/>
    </location>
</feature>
<proteinExistence type="predicted"/>
<feature type="compositionally biased region" description="Basic residues" evidence="1">
    <location>
        <begin position="76"/>
        <end position="93"/>
    </location>
</feature>
<dbReference type="EMBL" id="CM008047">
    <property type="protein sequence ID" value="PVH64679.1"/>
    <property type="molecule type" value="Genomic_DNA"/>
</dbReference>
<feature type="region of interest" description="Disordered" evidence="1">
    <location>
        <begin position="1"/>
        <end position="37"/>
    </location>
</feature>
<accession>A0A2T8KR95</accession>